<dbReference type="Proteomes" id="UP000286415">
    <property type="component" value="Unassembled WGS sequence"/>
</dbReference>
<dbReference type="AlphaFoldDB" id="A0A3R7CDY1"/>
<name>A0A3R7CDY1_CLOSI</name>
<evidence type="ECO:0000313" key="2">
    <source>
        <dbReference type="Proteomes" id="UP000286415"/>
    </source>
</evidence>
<dbReference type="EMBL" id="NIRI02000056">
    <property type="protein sequence ID" value="KAG5444948.1"/>
    <property type="molecule type" value="Genomic_DNA"/>
</dbReference>
<evidence type="ECO:0000313" key="1">
    <source>
        <dbReference type="EMBL" id="KAG5444948.1"/>
    </source>
</evidence>
<proteinExistence type="predicted"/>
<organism evidence="1 2">
    <name type="scientific">Clonorchis sinensis</name>
    <name type="common">Chinese liver fluke</name>
    <dbReference type="NCBI Taxonomy" id="79923"/>
    <lineage>
        <taxon>Eukaryota</taxon>
        <taxon>Metazoa</taxon>
        <taxon>Spiralia</taxon>
        <taxon>Lophotrochozoa</taxon>
        <taxon>Platyhelminthes</taxon>
        <taxon>Trematoda</taxon>
        <taxon>Digenea</taxon>
        <taxon>Opisthorchiida</taxon>
        <taxon>Opisthorchiata</taxon>
        <taxon>Opisthorchiidae</taxon>
        <taxon>Clonorchis</taxon>
    </lineage>
</organism>
<keyword evidence="2" id="KW-1185">Reference proteome</keyword>
<reference evidence="1 2" key="2">
    <citation type="journal article" date="2021" name="Genomics">
        <title>High-quality reference genome for Clonorchis sinensis.</title>
        <authorList>
            <person name="Young N.D."/>
            <person name="Stroehlein A.J."/>
            <person name="Kinkar L."/>
            <person name="Wang T."/>
            <person name="Sohn W.M."/>
            <person name="Chang B.C.H."/>
            <person name="Kaur P."/>
            <person name="Weisz D."/>
            <person name="Dudchenko O."/>
            <person name="Aiden E.L."/>
            <person name="Korhonen P.K."/>
            <person name="Gasser R.B."/>
        </authorList>
    </citation>
    <scope>NUCLEOTIDE SEQUENCE [LARGE SCALE GENOMIC DNA]</scope>
    <source>
        <strain evidence="1">Cs-k2</strain>
    </source>
</reference>
<protein>
    <submittedName>
        <fullName evidence="1">Uncharacterized protein</fullName>
    </submittedName>
</protein>
<gene>
    <name evidence="1" type="ORF">CSKR_103538</name>
</gene>
<comment type="caution">
    <text evidence="1">The sequence shown here is derived from an EMBL/GenBank/DDBJ whole genome shotgun (WGS) entry which is preliminary data.</text>
</comment>
<sequence length="270" mass="30062">MPPEGSTRAGILPGCPSLDRGIREAEVRRNPTSAFGLLLSRLGQSGNSPTLVPPSVGMAARHREGATAERLFIYFFAKDAGRIPLMSPFGQHLNRLKAKAASIEHRAEMTSVVFDEEWSAATIRIRMEKTGGPKARLYSSKTLTLRAETEKARYLTPGYRSQYFLDDCDVKEDLFQEFGFQGNCKLEVARCLKREFAHRKVCGSNPTFALGLFPSSPGQTGSISALMLNSDGVETRHRKDATAERFDSTRLQVFRLINRLNRPANHERSV</sequence>
<dbReference type="OrthoDB" id="6257894at2759"/>
<reference evidence="1 2" key="1">
    <citation type="journal article" date="2018" name="Biotechnol. Adv.">
        <title>Improved genomic resources and new bioinformatic workflow for the carcinogenic parasite Clonorchis sinensis: Biotechnological implications.</title>
        <authorList>
            <person name="Wang D."/>
            <person name="Korhonen P.K."/>
            <person name="Gasser R.B."/>
            <person name="Young N.D."/>
        </authorList>
    </citation>
    <scope>NUCLEOTIDE SEQUENCE [LARGE SCALE GENOMIC DNA]</scope>
    <source>
        <strain evidence="1">Cs-k2</strain>
    </source>
</reference>
<dbReference type="InParanoid" id="A0A3R7CDY1"/>
<accession>A0A3R7CDY1</accession>